<evidence type="ECO:0000313" key="3">
    <source>
        <dbReference type="Proteomes" id="UP000005442"/>
    </source>
</evidence>
<dbReference type="EMBL" id="CP003169">
    <property type="protein sequence ID" value="AEV72093.1"/>
    <property type="molecule type" value="Genomic_DNA"/>
</dbReference>
<accession>G8RHU3</accession>
<keyword evidence="1" id="KW-0732">Signal</keyword>
<gene>
    <name evidence="2" type="ordered locus">MycrhN_1477</name>
</gene>
<keyword evidence="3" id="KW-1185">Reference proteome</keyword>
<evidence type="ECO:0008006" key="4">
    <source>
        <dbReference type="Google" id="ProtNLM"/>
    </source>
</evidence>
<dbReference type="HOGENOM" id="CLU_2302791_0_0_11"/>
<organism evidence="2 3">
    <name type="scientific">Mycolicibacterium rhodesiae (strain NBB3)</name>
    <name type="common">Mycobacterium rhodesiae</name>
    <dbReference type="NCBI Taxonomy" id="710685"/>
    <lineage>
        <taxon>Bacteria</taxon>
        <taxon>Bacillati</taxon>
        <taxon>Actinomycetota</taxon>
        <taxon>Actinomycetes</taxon>
        <taxon>Mycobacteriales</taxon>
        <taxon>Mycobacteriaceae</taxon>
        <taxon>Mycolicibacterium</taxon>
    </lineage>
</organism>
<dbReference type="PATRIC" id="fig|710685.3.peg.1484"/>
<evidence type="ECO:0000256" key="1">
    <source>
        <dbReference type="SAM" id="SignalP"/>
    </source>
</evidence>
<reference evidence="2 3" key="1">
    <citation type="submission" date="2011-12" db="EMBL/GenBank/DDBJ databases">
        <title>Complete sequence of Mycobacterium rhodesiae NBB3.</title>
        <authorList>
            <consortium name="US DOE Joint Genome Institute"/>
            <person name="Lucas S."/>
            <person name="Han J."/>
            <person name="Lapidus A."/>
            <person name="Cheng J.-F."/>
            <person name="Goodwin L."/>
            <person name="Pitluck S."/>
            <person name="Peters L."/>
            <person name="Mikhailova N."/>
            <person name="Gu W."/>
            <person name="Detter J.C."/>
            <person name="Han C."/>
            <person name="Tapia R."/>
            <person name="Land M."/>
            <person name="Hauser L."/>
            <person name="Kyrpides N."/>
            <person name="Ivanova N."/>
            <person name="Pagani I."/>
            <person name="Mattes T."/>
            <person name="Holmes A."/>
            <person name="Rutledge P."/>
            <person name="Paulsen I."/>
            <person name="Coleman N."/>
            <person name="Woyke T."/>
        </authorList>
    </citation>
    <scope>NUCLEOTIDE SEQUENCE [LARGE SCALE GENOMIC DNA]</scope>
    <source>
        <strain evidence="2 3">NBB3</strain>
    </source>
</reference>
<dbReference type="STRING" id="710685.MycrhN_1477"/>
<name>G8RHU3_MYCRN</name>
<dbReference type="KEGG" id="mrh:MycrhN_1477"/>
<dbReference type="RefSeq" id="WP_014209908.1">
    <property type="nucleotide sequence ID" value="NC_016604.1"/>
</dbReference>
<protein>
    <recommendedName>
        <fullName evidence="4">PASTA domain-containing protein</fullName>
    </recommendedName>
</protein>
<sequence>MKRMSVTLAIAGGMAAAILLPGAVVAAAAPSGGMSANDVIDDLQAAGNNVVVNKVGSGSGESCMVVSVRPVTQRPLPPSHPLLGVPAQQPRTTIHVSLEC</sequence>
<dbReference type="AlphaFoldDB" id="G8RHU3"/>
<proteinExistence type="predicted"/>
<feature type="signal peptide" evidence="1">
    <location>
        <begin position="1"/>
        <end position="26"/>
    </location>
</feature>
<dbReference type="Proteomes" id="UP000005442">
    <property type="component" value="Chromosome"/>
</dbReference>
<evidence type="ECO:0000313" key="2">
    <source>
        <dbReference type="EMBL" id="AEV72093.1"/>
    </source>
</evidence>
<dbReference type="eggNOG" id="ENOG5031Y2S">
    <property type="taxonomic scope" value="Bacteria"/>
</dbReference>
<feature type="chain" id="PRO_5038695727" description="PASTA domain-containing protein" evidence="1">
    <location>
        <begin position="27"/>
        <end position="100"/>
    </location>
</feature>